<protein>
    <submittedName>
        <fullName evidence="2">Uncharacterized protein</fullName>
    </submittedName>
</protein>
<gene>
    <name evidence="2" type="ORF">AXG55_14720</name>
</gene>
<geneLocation type="plasmid" evidence="3">
    <name>pnonnen2</name>
</geneLocation>
<name>A0A1L4D522_9BACT</name>
<accession>A0A1L4D522</accession>
<sequence length="96" mass="11263">MTKLKIDLPQKSNKISVHLKQSTINVLDEYKNYLSNIHDADITYEIIFEALIKNVEKDRDFKKFKIASQKKQNIVGATTNHKEDFKETETEKNHNI</sequence>
<dbReference type="RefSeq" id="WP_148698935.1">
    <property type="nucleotide sequence ID" value="NZ_CP017836.1"/>
</dbReference>
<dbReference type="Proteomes" id="UP000184731">
    <property type="component" value="Plasmid pnonnen2"/>
</dbReference>
<keyword evidence="3" id="KW-1185">Reference proteome</keyword>
<dbReference type="AlphaFoldDB" id="A0A1L4D522"/>
<feature type="region of interest" description="Disordered" evidence="1">
    <location>
        <begin position="77"/>
        <end position="96"/>
    </location>
</feature>
<keyword evidence="2" id="KW-0614">Plasmid</keyword>
<evidence type="ECO:0000256" key="1">
    <source>
        <dbReference type="SAM" id="MobiDB-lite"/>
    </source>
</evidence>
<organism evidence="2 3">
    <name type="scientific">Silvanigrella aquatica</name>
    <dbReference type="NCBI Taxonomy" id="1915309"/>
    <lineage>
        <taxon>Bacteria</taxon>
        <taxon>Pseudomonadati</taxon>
        <taxon>Bdellovibrionota</taxon>
        <taxon>Oligoflexia</taxon>
        <taxon>Silvanigrellales</taxon>
        <taxon>Silvanigrellaceae</taxon>
        <taxon>Silvanigrella</taxon>
    </lineage>
</organism>
<reference evidence="2 3" key="1">
    <citation type="submission" date="2016-10" db="EMBL/GenBank/DDBJ databases">
        <title>Silvanigrella aquatica sp. nov., isolated from a freshwater lake located in the Black Forest, Germany, description of Silvanigrellaceae fam. nov., Silvanigrellales ord. nov., reclassification of the order Bdellovibrionales in the class Oligoflexia, reclassification of the families Bacteriovoracaceae and Halobacteriovoraceae in the new order Bacteriovoracales ord. nov., and reclassification of the family Pseudobacteriovoracaceae in the order Oligoflexiales.</title>
        <authorList>
            <person name="Hahn M.W."/>
            <person name="Schmidt J."/>
            <person name="Koll U."/>
            <person name="Rohde M."/>
            <person name="Verbag S."/>
            <person name="Pitt A."/>
            <person name="Nakai R."/>
            <person name="Naganuma T."/>
            <person name="Lang E."/>
        </authorList>
    </citation>
    <scope>NUCLEOTIDE SEQUENCE [LARGE SCALE GENOMIC DNA]</scope>
    <source>
        <strain evidence="2 3">MWH-Nonnen-W8red</strain>
        <plasmid evidence="3">Plasmid pnonnen2</plasmid>
    </source>
</reference>
<feature type="compositionally biased region" description="Basic and acidic residues" evidence="1">
    <location>
        <begin position="80"/>
        <end position="96"/>
    </location>
</feature>
<evidence type="ECO:0000313" key="2">
    <source>
        <dbReference type="EMBL" id="APJ05272.1"/>
    </source>
</evidence>
<evidence type="ECO:0000313" key="3">
    <source>
        <dbReference type="Proteomes" id="UP000184731"/>
    </source>
</evidence>
<dbReference type="KEGG" id="saqi:AXG55_14720"/>
<dbReference type="EMBL" id="CP017836">
    <property type="protein sequence ID" value="APJ05272.1"/>
    <property type="molecule type" value="Genomic_DNA"/>
</dbReference>
<proteinExistence type="predicted"/>